<evidence type="ECO:0000256" key="3">
    <source>
        <dbReference type="ARBA" id="ARBA00022490"/>
    </source>
</evidence>
<evidence type="ECO:0000256" key="7">
    <source>
        <dbReference type="SAM" id="MobiDB-lite"/>
    </source>
</evidence>
<evidence type="ECO:0000259" key="8">
    <source>
        <dbReference type="Pfam" id="PF03572"/>
    </source>
</evidence>
<gene>
    <name evidence="9" type="ORF">C9928_07375</name>
</gene>
<organism evidence="9 10">
    <name type="scientific">Pseudidiomarina aestuarii</name>
    <dbReference type="NCBI Taxonomy" id="624146"/>
    <lineage>
        <taxon>Bacteria</taxon>
        <taxon>Pseudomonadati</taxon>
        <taxon>Pseudomonadota</taxon>
        <taxon>Gammaproteobacteria</taxon>
        <taxon>Alteromonadales</taxon>
        <taxon>Idiomarinaceae</taxon>
        <taxon>Pseudidiomarina</taxon>
    </lineage>
</organism>
<reference evidence="9 10" key="1">
    <citation type="submission" date="2018-03" db="EMBL/GenBank/DDBJ databases">
        <title>Cross-interface Injection: A General Nanoliter Liquid Handling Method Applied to Single Cells Genome Amplification Automated Nanoliter Liquid Handling Applied to Single Cell Multiple Displacement Amplification.</title>
        <authorList>
            <person name="Yun J."/>
            <person name="Xu P."/>
            <person name="Xu J."/>
            <person name="Dai X."/>
            <person name="Wang Y."/>
            <person name="Zheng X."/>
            <person name="Cao C."/>
            <person name="Yi Q."/>
            <person name="Zhu Y."/>
            <person name="Wang L."/>
            <person name="Dong Z."/>
            <person name="Huang Y."/>
            <person name="Huang L."/>
            <person name="Du W."/>
        </authorList>
    </citation>
    <scope>NUCLEOTIDE SEQUENCE [LARGE SCALE GENOMIC DNA]</scope>
    <source>
        <strain evidence="9 10">A9-4</strain>
    </source>
</reference>
<sequence length="157" mass="16960">YITEILARPFLSGWKDRDGLTFSTPGGGIYGPKTMLIDQDAGSGGDFLPWSFKRLGLGKLIGTRTWGGLIGISTNPSLIDGGGHVVPFFRFYTPDGEWRVENEGVAPDIEVILDPTLVNQGRDPQLERAVAETLKELQANPPADHSEAPAMPTKLGL</sequence>
<dbReference type="GO" id="GO:0006508">
    <property type="term" value="P:proteolysis"/>
    <property type="evidence" value="ECO:0007669"/>
    <property type="project" value="UniProtKB-KW"/>
</dbReference>
<accession>A0A6N4DB73</accession>
<dbReference type="GO" id="GO:0008236">
    <property type="term" value="F:serine-type peptidase activity"/>
    <property type="evidence" value="ECO:0007669"/>
    <property type="project" value="UniProtKB-KW"/>
</dbReference>
<dbReference type="InterPro" id="IPR029045">
    <property type="entry name" value="ClpP/crotonase-like_dom_sf"/>
</dbReference>
<keyword evidence="4" id="KW-0645">Protease</keyword>
<dbReference type="PANTHER" id="PTHR43253:SF1">
    <property type="entry name" value="TRICORN PROTEASE HOMOLOG 2-RELATED"/>
    <property type="match status" value="1"/>
</dbReference>
<evidence type="ECO:0000313" key="10">
    <source>
        <dbReference type="Proteomes" id="UP000241514"/>
    </source>
</evidence>
<keyword evidence="3" id="KW-0963">Cytoplasm</keyword>
<proteinExistence type="inferred from homology"/>
<dbReference type="Gene3D" id="3.90.226.10">
    <property type="entry name" value="2-enoyl-CoA Hydratase, Chain A, domain 1"/>
    <property type="match status" value="1"/>
</dbReference>
<keyword evidence="5" id="KW-0378">Hydrolase</keyword>
<evidence type="ECO:0000313" key="9">
    <source>
        <dbReference type="EMBL" id="PTB87727.1"/>
    </source>
</evidence>
<dbReference type="AlphaFoldDB" id="A0A6N4DB73"/>
<comment type="subcellular location">
    <subcellularLocation>
        <location evidence="1">Cytoplasm</location>
    </subcellularLocation>
</comment>
<evidence type="ECO:0000256" key="1">
    <source>
        <dbReference type="ARBA" id="ARBA00004496"/>
    </source>
</evidence>
<feature type="non-terminal residue" evidence="9">
    <location>
        <position position="1"/>
    </location>
</feature>
<evidence type="ECO:0000256" key="6">
    <source>
        <dbReference type="ARBA" id="ARBA00022825"/>
    </source>
</evidence>
<comment type="caution">
    <text evidence="9">The sequence shown here is derived from an EMBL/GenBank/DDBJ whole genome shotgun (WGS) entry which is preliminary data.</text>
</comment>
<keyword evidence="6" id="KW-0720">Serine protease</keyword>
<feature type="region of interest" description="Disordered" evidence="7">
    <location>
        <begin position="137"/>
        <end position="157"/>
    </location>
</feature>
<dbReference type="SUPFAM" id="SSF52096">
    <property type="entry name" value="ClpP/crotonase"/>
    <property type="match status" value="1"/>
</dbReference>
<dbReference type="EMBL" id="PYVG01000178">
    <property type="protein sequence ID" value="PTB87727.1"/>
    <property type="molecule type" value="Genomic_DNA"/>
</dbReference>
<evidence type="ECO:0000256" key="5">
    <source>
        <dbReference type="ARBA" id="ARBA00022801"/>
    </source>
</evidence>
<dbReference type="InterPro" id="IPR005151">
    <property type="entry name" value="Tail-specific_protease"/>
</dbReference>
<dbReference type="CDD" id="cd07562">
    <property type="entry name" value="Peptidase_S41_TRI"/>
    <property type="match status" value="1"/>
</dbReference>
<dbReference type="Pfam" id="PF03572">
    <property type="entry name" value="Peptidase_S41"/>
    <property type="match status" value="1"/>
</dbReference>
<evidence type="ECO:0000256" key="2">
    <source>
        <dbReference type="ARBA" id="ARBA00008524"/>
    </source>
</evidence>
<dbReference type="GO" id="GO:0005737">
    <property type="term" value="C:cytoplasm"/>
    <property type="evidence" value="ECO:0007669"/>
    <property type="project" value="UniProtKB-SubCell"/>
</dbReference>
<protein>
    <submittedName>
        <fullName evidence="9">Peptidase S41</fullName>
    </submittedName>
</protein>
<comment type="similarity">
    <text evidence="2">Belongs to the peptidase S41B family.</text>
</comment>
<dbReference type="InterPro" id="IPR012393">
    <property type="entry name" value="Tricorn_protease"/>
</dbReference>
<dbReference type="PANTHER" id="PTHR43253">
    <property type="entry name" value="TRICORN PROTEASE HOMOLOG 2-RELATED"/>
    <property type="match status" value="1"/>
</dbReference>
<name>A0A6N4DB73_9GAMM</name>
<dbReference type="Proteomes" id="UP000241514">
    <property type="component" value="Unassembled WGS sequence"/>
</dbReference>
<feature type="domain" description="Tail specific protease" evidence="8">
    <location>
        <begin position="31"/>
        <end position="111"/>
    </location>
</feature>
<evidence type="ECO:0000256" key="4">
    <source>
        <dbReference type="ARBA" id="ARBA00022670"/>
    </source>
</evidence>